<feature type="non-terminal residue" evidence="1">
    <location>
        <position position="62"/>
    </location>
</feature>
<name>A0A382IWT6_9ZZZZ</name>
<organism evidence="1">
    <name type="scientific">marine metagenome</name>
    <dbReference type="NCBI Taxonomy" id="408172"/>
    <lineage>
        <taxon>unclassified sequences</taxon>
        <taxon>metagenomes</taxon>
        <taxon>ecological metagenomes</taxon>
    </lineage>
</organism>
<dbReference type="EMBL" id="UINC01070288">
    <property type="protein sequence ID" value="SVC04324.1"/>
    <property type="molecule type" value="Genomic_DNA"/>
</dbReference>
<dbReference type="Gene3D" id="3.90.1170.50">
    <property type="entry name" value="Aldehyde oxidase/xanthine dehydrogenase, a/b hammerhead"/>
    <property type="match status" value="1"/>
</dbReference>
<accession>A0A382IWT6</accession>
<dbReference type="InterPro" id="IPR036856">
    <property type="entry name" value="Ald_Oxase/Xan_DH_a/b_sf"/>
</dbReference>
<dbReference type="SUPFAM" id="SSF54665">
    <property type="entry name" value="CO dehydrogenase molybdoprotein N-domain-like"/>
    <property type="match status" value="1"/>
</dbReference>
<dbReference type="AlphaFoldDB" id="A0A382IWT6"/>
<reference evidence="1" key="1">
    <citation type="submission" date="2018-05" db="EMBL/GenBank/DDBJ databases">
        <authorList>
            <person name="Lanie J.A."/>
            <person name="Ng W.-L."/>
            <person name="Kazmierczak K.M."/>
            <person name="Andrzejewski T.M."/>
            <person name="Davidsen T.M."/>
            <person name="Wayne K.J."/>
            <person name="Tettelin H."/>
            <person name="Glass J.I."/>
            <person name="Rusch D."/>
            <person name="Podicherti R."/>
            <person name="Tsui H.-C.T."/>
            <person name="Winkler M.E."/>
        </authorList>
    </citation>
    <scope>NUCLEOTIDE SEQUENCE</scope>
</reference>
<evidence type="ECO:0000313" key="1">
    <source>
        <dbReference type="EMBL" id="SVC04324.1"/>
    </source>
</evidence>
<feature type="non-terminal residue" evidence="1">
    <location>
        <position position="1"/>
    </location>
</feature>
<evidence type="ECO:0008006" key="2">
    <source>
        <dbReference type="Google" id="ProtNLM"/>
    </source>
</evidence>
<gene>
    <name evidence="1" type="ORF">METZ01_LOCUS257178</name>
</gene>
<sequence>VKNLTLLTDYKDPSSFTIAGKGVPVKDAREKVTGTLKFAVDMKVQGMVHGKILRSPHAHARI</sequence>
<protein>
    <recommendedName>
        <fullName evidence="2">Aldehyde oxidase/xanthine dehydrogenase a/b hammerhead domain-containing protein</fullName>
    </recommendedName>
</protein>
<proteinExistence type="predicted"/>